<dbReference type="RefSeq" id="XP_012211520.1">
    <property type="nucleotide sequence ID" value="XM_012356130.1"/>
</dbReference>
<dbReference type="Proteomes" id="UP000030745">
    <property type="component" value="Unassembled WGS sequence"/>
</dbReference>
<evidence type="ECO:0000313" key="2">
    <source>
        <dbReference type="Proteomes" id="UP000030745"/>
    </source>
</evidence>
<name>A0A067BT17_SAPPC</name>
<dbReference type="KEGG" id="spar:SPRG_16472"/>
<keyword evidence="2" id="KW-1185">Reference proteome</keyword>
<sequence>MTMKCDFHKHRRQCQVPKCYNQVYARHLCVRHGGKRICAADGCHRNARITQHCAQHATSPVRTEMCTHVGCDHVAHLRHNPRTFSADLRGFLESIDLADLVSS</sequence>
<dbReference type="EMBL" id="KK583571">
    <property type="protein sequence ID" value="KDO17772.1"/>
    <property type="molecule type" value="Genomic_DNA"/>
</dbReference>
<reference evidence="1 2" key="1">
    <citation type="journal article" date="2013" name="PLoS Genet.">
        <title>Distinctive expansion of potential virulence genes in the genome of the oomycete fish pathogen Saprolegnia parasitica.</title>
        <authorList>
            <person name="Jiang R.H."/>
            <person name="de Bruijn I."/>
            <person name="Haas B.J."/>
            <person name="Belmonte R."/>
            <person name="Lobach L."/>
            <person name="Christie J."/>
            <person name="van den Ackerveken G."/>
            <person name="Bottin A."/>
            <person name="Bulone V."/>
            <person name="Diaz-Moreno S.M."/>
            <person name="Dumas B."/>
            <person name="Fan L."/>
            <person name="Gaulin E."/>
            <person name="Govers F."/>
            <person name="Grenville-Briggs L.J."/>
            <person name="Horner N.R."/>
            <person name="Levin J.Z."/>
            <person name="Mammella M."/>
            <person name="Meijer H.J."/>
            <person name="Morris P."/>
            <person name="Nusbaum C."/>
            <person name="Oome S."/>
            <person name="Phillips A.J."/>
            <person name="van Rooyen D."/>
            <person name="Rzeszutek E."/>
            <person name="Saraiva M."/>
            <person name="Secombes C.J."/>
            <person name="Seidl M.F."/>
            <person name="Snel B."/>
            <person name="Stassen J.H."/>
            <person name="Sykes S."/>
            <person name="Tripathy S."/>
            <person name="van den Berg H."/>
            <person name="Vega-Arreguin J.C."/>
            <person name="Wawra S."/>
            <person name="Young S.K."/>
            <person name="Zeng Q."/>
            <person name="Dieguez-Uribeondo J."/>
            <person name="Russ C."/>
            <person name="Tyler B.M."/>
            <person name="van West P."/>
        </authorList>
    </citation>
    <scope>NUCLEOTIDE SEQUENCE [LARGE SCALE GENOMIC DNA]</scope>
    <source>
        <strain evidence="1 2">CBS 223.65</strain>
    </source>
</reference>
<dbReference type="VEuPathDB" id="FungiDB:SPRG_16472"/>
<gene>
    <name evidence="1" type="ORF">SPRG_16472</name>
</gene>
<organism evidence="1 2">
    <name type="scientific">Saprolegnia parasitica (strain CBS 223.65)</name>
    <dbReference type="NCBI Taxonomy" id="695850"/>
    <lineage>
        <taxon>Eukaryota</taxon>
        <taxon>Sar</taxon>
        <taxon>Stramenopiles</taxon>
        <taxon>Oomycota</taxon>
        <taxon>Saprolegniomycetes</taxon>
        <taxon>Saprolegniales</taxon>
        <taxon>Saprolegniaceae</taxon>
        <taxon>Saprolegnia</taxon>
    </lineage>
</organism>
<dbReference type="GeneID" id="24138094"/>
<proteinExistence type="predicted"/>
<dbReference type="OrthoDB" id="69459at2759"/>
<accession>A0A067BT17</accession>
<protein>
    <submittedName>
        <fullName evidence="1">Uncharacterized protein</fullName>
    </submittedName>
</protein>
<evidence type="ECO:0000313" key="1">
    <source>
        <dbReference type="EMBL" id="KDO17772.1"/>
    </source>
</evidence>
<dbReference type="AlphaFoldDB" id="A0A067BT17"/>